<evidence type="ECO:0000313" key="2">
    <source>
        <dbReference type="Proteomes" id="UP000255317"/>
    </source>
</evidence>
<dbReference type="Proteomes" id="UP000255317">
    <property type="component" value="Unassembled WGS sequence"/>
</dbReference>
<name>A0A370QF56_9FLAO</name>
<sequence>MKVKYSVISGDIVSSSSLDSEDKQILETHLESLMDDLHEHFESYGRLIKGDYIECGIPNAANALRACLAIKSYVKTISISERSLSKNKKRARLFKEYGVRLAIGYGELERYDPINGVMDGEAIYYAGRKINSISTHDKERVVIKNTLFFHSKNEEMNKKWTAMLGLLDVLLNKATQRQCEVVYLKLMGHSEDVISKKLGIDQSVVNRHSTNVGWNAIESAVIYFEESLTL</sequence>
<evidence type="ECO:0000313" key="1">
    <source>
        <dbReference type="EMBL" id="RDK87002.1"/>
    </source>
</evidence>
<organism evidence="1 2">
    <name type="scientific">Marinirhabdus gelatinilytica</name>
    <dbReference type="NCBI Taxonomy" id="1703343"/>
    <lineage>
        <taxon>Bacteria</taxon>
        <taxon>Pseudomonadati</taxon>
        <taxon>Bacteroidota</taxon>
        <taxon>Flavobacteriia</taxon>
        <taxon>Flavobacteriales</taxon>
        <taxon>Flavobacteriaceae</taxon>
    </lineage>
</organism>
<dbReference type="RefSeq" id="WP_115123218.1">
    <property type="nucleotide sequence ID" value="NZ_QRAO01000002.1"/>
</dbReference>
<evidence type="ECO:0008006" key="3">
    <source>
        <dbReference type="Google" id="ProtNLM"/>
    </source>
</evidence>
<comment type="caution">
    <text evidence="1">The sequence shown here is derived from an EMBL/GenBank/DDBJ whole genome shotgun (WGS) entry which is preliminary data.</text>
</comment>
<dbReference type="AlphaFoldDB" id="A0A370QF56"/>
<protein>
    <recommendedName>
        <fullName evidence="3">Fumarate hydratase</fullName>
    </recommendedName>
</protein>
<gene>
    <name evidence="1" type="ORF">C8D94_102180</name>
</gene>
<proteinExistence type="predicted"/>
<reference evidence="1 2" key="1">
    <citation type="submission" date="2018-07" db="EMBL/GenBank/DDBJ databases">
        <title>Genomic Encyclopedia of Type Strains, Phase IV (KMG-IV): sequencing the most valuable type-strain genomes for metagenomic binning, comparative biology and taxonomic classification.</title>
        <authorList>
            <person name="Goeker M."/>
        </authorList>
    </citation>
    <scope>NUCLEOTIDE SEQUENCE [LARGE SCALE GENOMIC DNA]</scope>
    <source>
        <strain evidence="1 2">DSM 101478</strain>
    </source>
</reference>
<dbReference type="OrthoDB" id="7064118at2"/>
<keyword evidence="2" id="KW-1185">Reference proteome</keyword>
<accession>A0A370QF56</accession>
<dbReference type="EMBL" id="QRAO01000002">
    <property type="protein sequence ID" value="RDK87002.1"/>
    <property type="molecule type" value="Genomic_DNA"/>
</dbReference>